<protein>
    <submittedName>
        <fullName evidence="1">Uncharacterized protein</fullName>
    </submittedName>
</protein>
<dbReference type="EMBL" id="CAJOBA010108156">
    <property type="protein sequence ID" value="CAF4544872.1"/>
    <property type="molecule type" value="Genomic_DNA"/>
</dbReference>
<dbReference type="Proteomes" id="UP000682733">
    <property type="component" value="Unassembled WGS sequence"/>
</dbReference>
<evidence type="ECO:0000313" key="2">
    <source>
        <dbReference type="Proteomes" id="UP000682733"/>
    </source>
</evidence>
<feature type="non-terminal residue" evidence="1">
    <location>
        <position position="1"/>
    </location>
</feature>
<comment type="caution">
    <text evidence="1">The sequence shown here is derived from an EMBL/GenBank/DDBJ whole genome shotgun (WGS) entry which is preliminary data.</text>
</comment>
<proteinExistence type="predicted"/>
<organism evidence="1 2">
    <name type="scientific">Didymodactylos carnosus</name>
    <dbReference type="NCBI Taxonomy" id="1234261"/>
    <lineage>
        <taxon>Eukaryota</taxon>
        <taxon>Metazoa</taxon>
        <taxon>Spiralia</taxon>
        <taxon>Gnathifera</taxon>
        <taxon>Rotifera</taxon>
        <taxon>Eurotatoria</taxon>
        <taxon>Bdelloidea</taxon>
        <taxon>Philodinida</taxon>
        <taxon>Philodinidae</taxon>
        <taxon>Didymodactylos</taxon>
    </lineage>
</organism>
<evidence type="ECO:0000313" key="1">
    <source>
        <dbReference type="EMBL" id="CAF4544872.1"/>
    </source>
</evidence>
<reference evidence="1" key="1">
    <citation type="submission" date="2021-02" db="EMBL/GenBank/DDBJ databases">
        <authorList>
            <person name="Nowell W R."/>
        </authorList>
    </citation>
    <scope>NUCLEOTIDE SEQUENCE</scope>
</reference>
<accession>A0A8S2Y9W7</accession>
<dbReference type="AlphaFoldDB" id="A0A8S2Y9W7"/>
<name>A0A8S2Y9W7_9BILA</name>
<gene>
    <name evidence="1" type="ORF">TMI583_LOCUS49470</name>
</gene>
<sequence>CEYIHYSTSSNMHLRTFCTQYFQSTSSMHIYNPQSIIQPLIKLTKSIAILTTDNDPDWSRKSPCNVYNYGQLWKKLNLDALILNTYTPGNSHYNPVERLMSPLSNWLVGLTLKTEYN</sequence>